<dbReference type="EMBL" id="BNAS01000001">
    <property type="protein sequence ID" value="GHH65460.1"/>
    <property type="molecule type" value="Genomic_DNA"/>
</dbReference>
<name>A0A919FH62_9MICO</name>
<proteinExistence type="predicted"/>
<evidence type="ECO:0000313" key="3">
    <source>
        <dbReference type="Proteomes" id="UP000627369"/>
    </source>
</evidence>
<feature type="region of interest" description="Disordered" evidence="1">
    <location>
        <begin position="57"/>
        <end position="76"/>
    </location>
</feature>
<evidence type="ECO:0000256" key="1">
    <source>
        <dbReference type="SAM" id="MobiDB-lite"/>
    </source>
</evidence>
<organism evidence="2 3">
    <name type="scientific">Promicromonospora soli</name>
    <dbReference type="NCBI Taxonomy" id="2035533"/>
    <lineage>
        <taxon>Bacteria</taxon>
        <taxon>Bacillati</taxon>
        <taxon>Actinomycetota</taxon>
        <taxon>Actinomycetes</taxon>
        <taxon>Micrococcales</taxon>
        <taxon>Promicromonosporaceae</taxon>
        <taxon>Promicromonospora</taxon>
    </lineage>
</organism>
<reference evidence="2" key="2">
    <citation type="submission" date="2020-09" db="EMBL/GenBank/DDBJ databases">
        <authorList>
            <person name="Sun Q."/>
            <person name="Zhou Y."/>
        </authorList>
    </citation>
    <scope>NUCLEOTIDE SEQUENCE</scope>
    <source>
        <strain evidence="2">CGMCC 4.7398</strain>
    </source>
</reference>
<dbReference type="Proteomes" id="UP000627369">
    <property type="component" value="Unassembled WGS sequence"/>
</dbReference>
<evidence type="ECO:0000313" key="2">
    <source>
        <dbReference type="EMBL" id="GHH65460.1"/>
    </source>
</evidence>
<sequence>MPGGFVPMQGNDLYDPPSIELPGPSGKLVTFRFADQVPDDFAVTDDVLAAEPAEAWSGSGFRPWSRRRQEAGSSSWPAMRAVTGAKIW</sequence>
<comment type="caution">
    <text evidence="2">The sequence shown here is derived from an EMBL/GenBank/DDBJ whole genome shotgun (WGS) entry which is preliminary data.</text>
</comment>
<protein>
    <submittedName>
        <fullName evidence="2">Uncharacterized protein</fullName>
    </submittedName>
</protein>
<accession>A0A919FH62</accession>
<gene>
    <name evidence="2" type="ORF">GCM10017772_03720</name>
</gene>
<dbReference type="AlphaFoldDB" id="A0A919FH62"/>
<keyword evidence="3" id="KW-1185">Reference proteome</keyword>
<reference evidence="2" key="1">
    <citation type="journal article" date="2014" name="Int. J. Syst. Evol. Microbiol.">
        <title>Complete genome sequence of Corynebacterium casei LMG S-19264T (=DSM 44701T), isolated from a smear-ripened cheese.</title>
        <authorList>
            <consortium name="US DOE Joint Genome Institute (JGI-PGF)"/>
            <person name="Walter F."/>
            <person name="Albersmeier A."/>
            <person name="Kalinowski J."/>
            <person name="Ruckert C."/>
        </authorList>
    </citation>
    <scope>NUCLEOTIDE SEQUENCE</scope>
    <source>
        <strain evidence="2">CGMCC 4.7398</strain>
    </source>
</reference>